<proteinExistence type="predicted"/>
<dbReference type="InterPro" id="IPR011333">
    <property type="entry name" value="SKP1/BTB/POZ_sf"/>
</dbReference>
<evidence type="ECO:0000256" key="2">
    <source>
        <dbReference type="SAM" id="MobiDB-lite"/>
    </source>
</evidence>
<accession>A0ABQ8H0Z4</accession>
<evidence type="ECO:0000259" key="3">
    <source>
        <dbReference type="PROSITE" id="PS50097"/>
    </source>
</evidence>
<evidence type="ECO:0000313" key="4">
    <source>
        <dbReference type="EMBL" id="KAH7543881.1"/>
    </source>
</evidence>
<organism evidence="4 5">
    <name type="scientific">Xanthoceras sorbifolium</name>
    <dbReference type="NCBI Taxonomy" id="99658"/>
    <lineage>
        <taxon>Eukaryota</taxon>
        <taxon>Viridiplantae</taxon>
        <taxon>Streptophyta</taxon>
        <taxon>Embryophyta</taxon>
        <taxon>Tracheophyta</taxon>
        <taxon>Spermatophyta</taxon>
        <taxon>Magnoliopsida</taxon>
        <taxon>eudicotyledons</taxon>
        <taxon>Gunneridae</taxon>
        <taxon>Pentapetalae</taxon>
        <taxon>rosids</taxon>
        <taxon>malvids</taxon>
        <taxon>Sapindales</taxon>
        <taxon>Sapindaceae</taxon>
        <taxon>Xanthoceroideae</taxon>
        <taxon>Xanthoceras</taxon>
    </lineage>
</organism>
<feature type="domain" description="BTB" evidence="3">
    <location>
        <begin position="719"/>
        <end position="805"/>
    </location>
</feature>
<comment type="caution">
    <text evidence="4">The sequence shown here is derived from an EMBL/GenBank/DDBJ whole genome shotgun (WGS) entry which is preliminary data.</text>
</comment>
<name>A0ABQ8H0Z4_9ROSI</name>
<reference evidence="4 5" key="1">
    <citation type="submission" date="2021-02" db="EMBL/GenBank/DDBJ databases">
        <title>Plant Genome Project.</title>
        <authorList>
            <person name="Zhang R.-G."/>
        </authorList>
    </citation>
    <scope>NUCLEOTIDE SEQUENCE [LARGE SCALE GENOMIC DNA]</scope>
    <source>
        <tissue evidence="4">Leaves</tissue>
    </source>
</reference>
<dbReference type="InterPro" id="IPR059007">
    <property type="entry name" value="ARM_At1g04390"/>
</dbReference>
<dbReference type="Gene3D" id="3.30.710.10">
    <property type="entry name" value="Potassium Channel Kv1.1, Chain A"/>
    <property type="match status" value="2"/>
</dbReference>
<dbReference type="SMART" id="SM00225">
    <property type="entry name" value="BTB"/>
    <property type="match status" value="2"/>
</dbReference>
<dbReference type="PANTHER" id="PTHR35918">
    <property type="entry name" value="OS06G0674800 PROTEIN"/>
    <property type="match status" value="1"/>
</dbReference>
<feature type="domain" description="BTB" evidence="3">
    <location>
        <begin position="855"/>
        <end position="932"/>
    </location>
</feature>
<keyword evidence="5" id="KW-1185">Reference proteome</keyword>
<dbReference type="Gene3D" id="1.25.10.10">
    <property type="entry name" value="Leucine-rich Repeat Variant"/>
    <property type="match status" value="1"/>
</dbReference>
<dbReference type="PROSITE" id="PS50097">
    <property type="entry name" value="BTB"/>
    <property type="match status" value="2"/>
</dbReference>
<sequence length="1053" mass="118103">MRASKHAGGSGGGALENNRGISGHVYTLHQRLSHALSLGTRYCDEKELKWKCTDIEIQRHVVRSIAAFLDSVSADTVHHPLVKCFAEMNRSAFPEKQSMVEVLFGSETYLEDSLPQIVGALIGILQYKSGAVLSMAINVVVKLFSTLPSSILRQYMLDLSHPLLSLLSFDKLEVAVACAAALNIVLSSLNVKQEKQASEMLKETKTVVCITANIRSFSAETMPSDYFQEMAYLLSTILWRWPPFRYPVWNDSILMKALESLHVKPDLSVKVAVLKLYSSIGLCGNGAKKLLENGEALIQTMVHCMNSSYSPARVEGFRLAQCLAADQQGCVRVTKLCCEPLVKAIVCGMNRRNWHSGKVYSDHMPLLVEACRLALITRWAGEHHGYFWKFGIDKVLLDLVLENFQNHPSQHLLSVEEQISMAQEGLNSNFLLGLRPYVWDILGWLATHCEEGFKLNMHGNDLHINILITCACLAFVESIRKGRQIYQNDIIHTCRSESASRAVLMMMYSPSKSIASKTRFVLSEVLKPNGKEYLKHLLYSINYTSSGNDISLPKILPTAIYLVGLTCYLGLPHYRKQVMNGDGMKIVLAFLNWCLSNNIHIKRQSFAPHLYNNFIDKACCCECTEEWEGKDVFLLYGLWALAELVHKTGSVRTNQDILSSELDDKEAQVVSILKEISNEISTYGPSWYAAYILSHFGLYGFPSKLGKRIGKALNMEEDTDMQLVLANGKSLNVHSVVLAIRCPSLLPPEELPRDKKTSSNSSLNDGVDKLSGKVRKEVRLSAHVDCQALQRLLEYAYFGHLEAGNDLVKKLKPLAKSCKLQPLLQLLCRKSPKWGTPIPSSDLAPALGPLGQQFSDIILEAQATEVMCWTCNVCSLSAPHMHVHKFILQCSSDYLRAMFQSGMQESHSRIIRLPVSFEAMIKLVEWFYTDQLPNLPSGCVWDNMDTEEKIYELQPYVELCSLAELWLLEEVQDACFRVIVSCLNSARVLSLKIIQIAAKFSMWKLAEVAAEYLAPLFCKLRDSGDLEEMDEFLIDMVRAASVRLSQEGGNHSR</sequence>
<dbReference type="PANTHER" id="PTHR35918:SF1">
    <property type="entry name" value="BTB DOMAIN-CONTAINING PROTEIN"/>
    <property type="match status" value="1"/>
</dbReference>
<dbReference type="InterPro" id="IPR011989">
    <property type="entry name" value="ARM-like"/>
</dbReference>
<evidence type="ECO:0000256" key="1">
    <source>
        <dbReference type="ARBA" id="ARBA00004906"/>
    </source>
</evidence>
<dbReference type="InterPro" id="IPR000210">
    <property type="entry name" value="BTB/POZ_dom"/>
</dbReference>
<feature type="region of interest" description="Disordered" evidence="2">
    <location>
        <begin position="749"/>
        <end position="768"/>
    </location>
</feature>
<dbReference type="Proteomes" id="UP000827721">
    <property type="component" value="Unassembled WGS sequence"/>
</dbReference>
<dbReference type="Pfam" id="PF00651">
    <property type="entry name" value="BTB"/>
    <property type="match status" value="1"/>
</dbReference>
<evidence type="ECO:0000313" key="5">
    <source>
        <dbReference type="Proteomes" id="UP000827721"/>
    </source>
</evidence>
<dbReference type="SUPFAM" id="SSF48371">
    <property type="entry name" value="ARM repeat"/>
    <property type="match status" value="1"/>
</dbReference>
<dbReference type="CDD" id="cd18186">
    <property type="entry name" value="BTB_POZ_ZBTB_KLHL-like"/>
    <property type="match status" value="1"/>
</dbReference>
<dbReference type="InterPro" id="IPR044953">
    <property type="entry name" value="At1g04390-like"/>
</dbReference>
<dbReference type="Pfam" id="PF26522">
    <property type="entry name" value="ARM_6"/>
    <property type="match status" value="1"/>
</dbReference>
<dbReference type="InterPro" id="IPR016024">
    <property type="entry name" value="ARM-type_fold"/>
</dbReference>
<dbReference type="SUPFAM" id="SSF54695">
    <property type="entry name" value="POZ domain"/>
    <property type="match status" value="2"/>
</dbReference>
<dbReference type="EMBL" id="JAFEMO010000015">
    <property type="protein sequence ID" value="KAH7543881.1"/>
    <property type="molecule type" value="Genomic_DNA"/>
</dbReference>
<comment type="pathway">
    <text evidence="1">Protein modification; protein ubiquitination.</text>
</comment>
<gene>
    <name evidence="4" type="ORF">JRO89_XS15G0041000</name>
</gene>
<protein>
    <recommendedName>
        <fullName evidence="3">BTB domain-containing protein</fullName>
    </recommendedName>
</protein>